<dbReference type="AlphaFoldDB" id="A0A0R3W722"/>
<dbReference type="Proteomes" id="UP000282613">
    <property type="component" value="Unassembled WGS sequence"/>
</dbReference>
<keyword evidence="3" id="KW-1185">Reference proteome</keyword>
<dbReference type="WBParaSite" id="TASK_0000603701-mRNA-1">
    <property type="protein sequence ID" value="TASK_0000603701-mRNA-1"/>
    <property type="gene ID" value="TASK_0000603701"/>
</dbReference>
<evidence type="ECO:0000256" key="1">
    <source>
        <dbReference type="SAM" id="MobiDB-lite"/>
    </source>
</evidence>
<organism evidence="4">
    <name type="scientific">Taenia asiatica</name>
    <name type="common">Asian tapeworm</name>
    <dbReference type="NCBI Taxonomy" id="60517"/>
    <lineage>
        <taxon>Eukaryota</taxon>
        <taxon>Metazoa</taxon>
        <taxon>Spiralia</taxon>
        <taxon>Lophotrochozoa</taxon>
        <taxon>Platyhelminthes</taxon>
        <taxon>Cestoda</taxon>
        <taxon>Eucestoda</taxon>
        <taxon>Cyclophyllidea</taxon>
        <taxon>Taeniidae</taxon>
        <taxon>Taenia</taxon>
    </lineage>
</organism>
<proteinExistence type="predicted"/>
<feature type="compositionally biased region" description="Polar residues" evidence="1">
    <location>
        <begin position="12"/>
        <end position="33"/>
    </location>
</feature>
<feature type="compositionally biased region" description="Polar residues" evidence="1">
    <location>
        <begin position="115"/>
        <end position="132"/>
    </location>
</feature>
<evidence type="ECO:0000313" key="4">
    <source>
        <dbReference type="WBParaSite" id="TASK_0000603701-mRNA-1"/>
    </source>
</evidence>
<reference evidence="2 3" key="2">
    <citation type="submission" date="2018-11" db="EMBL/GenBank/DDBJ databases">
        <authorList>
            <consortium name="Pathogen Informatics"/>
        </authorList>
    </citation>
    <scope>NUCLEOTIDE SEQUENCE [LARGE SCALE GENOMIC DNA]</scope>
</reference>
<name>A0A0R3W722_TAEAS</name>
<reference evidence="4" key="1">
    <citation type="submission" date="2017-02" db="UniProtKB">
        <authorList>
            <consortium name="WormBaseParasite"/>
        </authorList>
    </citation>
    <scope>IDENTIFICATION</scope>
</reference>
<protein>
    <submittedName>
        <fullName evidence="4">Regulatory factor X, 7</fullName>
    </submittedName>
</protein>
<feature type="compositionally biased region" description="Polar residues" evidence="1">
    <location>
        <begin position="41"/>
        <end position="61"/>
    </location>
</feature>
<gene>
    <name evidence="2" type="ORF">TASK_LOCUS6038</name>
</gene>
<feature type="region of interest" description="Disordered" evidence="1">
    <location>
        <begin position="1"/>
        <end position="152"/>
    </location>
</feature>
<feature type="compositionally biased region" description="Low complexity" evidence="1">
    <location>
        <begin position="102"/>
        <end position="112"/>
    </location>
</feature>
<evidence type="ECO:0000313" key="3">
    <source>
        <dbReference type="Proteomes" id="UP000282613"/>
    </source>
</evidence>
<dbReference type="EMBL" id="UYRS01018463">
    <property type="protein sequence ID" value="VDK36028.1"/>
    <property type="molecule type" value="Genomic_DNA"/>
</dbReference>
<evidence type="ECO:0000313" key="2">
    <source>
        <dbReference type="EMBL" id="VDK36028.1"/>
    </source>
</evidence>
<accession>A0A0R3W722</accession>
<sequence length="152" mass="15207">MVLRGDNGGESMDTSLGDSGNQTPNVSAPSSNVGELGSSVGGSAQSGPLPGPSNTQITTPMEQEPENASAPVSSSGEAEEQPHSDPCPSAAPMVTLTEKGSESATSSVSALSQVGKKSTSLPESQEPPQSVGHNPLDAVPIGVEAHSVGRFR</sequence>